<dbReference type="CDD" id="cd16982">
    <property type="entry name" value="CID_Pcf11"/>
    <property type="match status" value="1"/>
</dbReference>
<dbReference type="GO" id="GO:0005737">
    <property type="term" value="C:cytoplasm"/>
    <property type="evidence" value="ECO:0007669"/>
    <property type="project" value="TreeGrafter"/>
</dbReference>
<dbReference type="InterPro" id="IPR054127">
    <property type="entry name" value="Pcf11_C"/>
</dbReference>
<feature type="region of interest" description="Disordered" evidence="2">
    <location>
        <begin position="1447"/>
        <end position="1477"/>
    </location>
</feature>
<accession>A0A9P0KHG9</accession>
<feature type="region of interest" description="Disordered" evidence="2">
    <location>
        <begin position="1522"/>
        <end position="1608"/>
    </location>
</feature>
<feature type="compositionally biased region" description="Acidic residues" evidence="2">
    <location>
        <begin position="1594"/>
        <end position="1606"/>
    </location>
</feature>
<dbReference type="InterPro" id="IPR048830">
    <property type="entry name" value="PCF11_helical"/>
</dbReference>
<dbReference type="GO" id="GO:0005849">
    <property type="term" value="C:mRNA cleavage factor complex"/>
    <property type="evidence" value="ECO:0007669"/>
    <property type="project" value="TreeGrafter"/>
</dbReference>
<evidence type="ECO:0000256" key="1">
    <source>
        <dbReference type="SAM" id="Coils"/>
    </source>
</evidence>
<feature type="compositionally biased region" description="Basic and acidic residues" evidence="2">
    <location>
        <begin position="634"/>
        <end position="644"/>
    </location>
</feature>
<dbReference type="EMBL" id="CAKOFQ010006817">
    <property type="protein sequence ID" value="CAH1974030.1"/>
    <property type="molecule type" value="Genomic_DNA"/>
</dbReference>
<feature type="compositionally biased region" description="Low complexity" evidence="2">
    <location>
        <begin position="558"/>
        <end position="570"/>
    </location>
</feature>
<dbReference type="InterPro" id="IPR006569">
    <property type="entry name" value="CID_dom"/>
</dbReference>
<dbReference type="GO" id="GO:0000993">
    <property type="term" value="F:RNA polymerase II complex binding"/>
    <property type="evidence" value="ECO:0007669"/>
    <property type="project" value="InterPro"/>
</dbReference>
<feature type="region of interest" description="Disordered" evidence="2">
    <location>
        <begin position="1674"/>
        <end position="1703"/>
    </location>
</feature>
<feature type="region of interest" description="Disordered" evidence="2">
    <location>
        <begin position="789"/>
        <end position="809"/>
    </location>
</feature>
<feature type="region of interest" description="Disordered" evidence="2">
    <location>
        <begin position="1755"/>
        <end position="1774"/>
    </location>
</feature>
<gene>
    <name evidence="4" type="ORF">ACAOBT_LOCUS10864</name>
</gene>
<dbReference type="InterPro" id="IPR047415">
    <property type="entry name" value="Pcf11_CID"/>
</dbReference>
<name>A0A9P0KHG9_ACAOB</name>
<dbReference type="Proteomes" id="UP001152888">
    <property type="component" value="Unassembled WGS sequence"/>
</dbReference>
<organism evidence="4 5">
    <name type="scientific">Acanthoscelides obtectus</name>
    <name type="common">Bean weevil</name>
    <name type="synonym">Bruchus obtectus</name>
    <dbReference type="NCBI Taxonomy" id="200917"/>
    <lineage>
        <taxon>Eukaryota</taxon>
        <taxon>Metazoa</taxon>
        <taxon>Ecdysozoa</taxon>
        <taxon>Arthropoda</taxon>
        <taxon>Hexapoda</taxon>
        <taxon>Insecta</taxon>
        <taxon>Pterygota</taxon>
        <taxon>Neoptera</taxon>
        <taxon>Endopterygota</taxon>
        <taxon>Coleoptera</taxon>
        <taxon>Polyphaga</taxon>
        <taxon>Cucujiformia</taxon>
        <taxon>Chrysomeloidea</taxon>
        <taxon>Chrysomelidae</taxon>
        <taxon>Bruchinae</taxon>
        <taxon>Bruchini</taxon>
        <taxon>Acanthoscelides</taxon>
    </lineage>
</organism>
<dbReference type="Pfam" id="PF20845">
    <property type="entry name" value="Pcf11_helical"/>
    <property type="match status" value="1"/>
</dbReference>
<feature type="compositionally biased region" description="Low complexity" evidence="2">
    <location>
        <begin position="589"/>
        <end position="601"/>
    </location>
</feature>
<feature type="compositionally biased region" description="Basic and acidic residues" evidence="2">
    <location>
        <begin position="449"/>
        <end position="458"/>
    </location>
</feature>
<protein>
    <recommendedName>
        <fullName evidence="3">CID domain-containing protein</fullName>
    </recommendedName>
</protein>
<dbReference type="GO" id="GO:0031124">
    <property type="term" value="P:mRNA 3'-end processing"/>
    <property type="evidence" value="ECO:0007669"/>
    <property type="project" value="InterPro"/>
</dbReference>
<evidence type="ECO:0000313" key="5">
    <source>
        <dbReference type="Proteomes" id="UP001152888"/>
    </source>
</evidence>
<dbReference type="GO" id="GO:0003729">
    <property type="term" value="F:mRNA binding"/>
    <property type="evidence" value="ECO:0007669"/>
    <property type="project" value="InterPro"/>
</dbReference>
<evidence type="ECO:0000313" key="4">
    <source>
        <dbReference type="EMBL" id="CAH1974030.1"/>
    </source>
</evidence>
<feature type="compositionally biased region" description="Polar residues" evidence="2">
    <location>
        <begin position="1227"/>
        <end position="1242"/>
    </location>
</feature>
<comment type="caution">
    <text evidence="4">The sequence shown here is derived from an EMBL/GenBank/DDBJ whole genome shotgun (WGS) entry which is preliminary data.</text>
</comment>
<feature type="compositionally biased region" description="Basic and acidic residues" evidence="2">
    <location>
        <begin position="380"/>
        <end position="405"/>
    </location>
</feature>
<reference evidence="4" key="1">
    <citation type="submission" date="2022-03" db="EMBL/GenBank/DDBJ databases">
        <authorList>
            <person name="Sayadi A."/>
        </authorList>
    </citation>
    <scope>NUCLEOTIDE SEQUENCE</scope>
</reference>
<keyword evidence="1" id="KW-0175">Coiled coil</keyword>
<feature type="compositionally biased region" description="Acidic residues" evidence="2">
    <location>
        <begin position="1456"/>
        <end position="1465"/>
    </location>
</feature>
<dbReference type="PANTHER" id="PTHR15921:SF3">
    <property type="entry name" value="PRE-MRNA CLEAVAGE COMPLEX 2 PROTEIN PCF11"/>
    <property type="match status" value="1"/>
</dbReference>
<dbReference type="PROSITE" id="PS51391">
    <property type="entry name" value="CID"/>
    <property type="match status" value="1"/>
</dbReference>
<feature type="region of interest" description="Disordered" evidence="2">
    <location>
        <begin position="1147"/>
        <end position="1203"/>
    </location>
</feature>
<dbReference type="InterPro" id="IPR008942">
    <property type="entry name" value="ENTH_VHS"/>
</dbReference>
<dbReference type="Gene3D" id="1.25.40.90">
    <property type="match status" value="1"/>
</dbReference>
<feature type="region of interest" description="Disordered" evidence="2">
    <location>
        <begin position="1316"/>
        <end position="1349"/>
    </location>
</feature>
<feature type="compositionally biased region" description="Polar residues" evidence="2">
    <location>
        <begin position="498"/>
        <end position="511"/>
    </location>
</feature>
<dbReference type="GO" id="GO:0006369">
    <property type="term" value="P:termination of RNA polymerase II transcription"/>
    <property type="evidence" value="ECO:0007669"/>
    <property type="project" value="InterPro"/>
</dbReference>
<proteinExistence type="predicted"/>
<dbReference type="Pfam" id="PF21936">
    <property type="entry name" value="Pcf11_C"/>
    <property type="match status" value="1"/>
</dbReference>
<dbReference type="SUPFAM" id="SSF48464">
    <property type="entry name" value="ENTH/VHS domain"/>
    <property type="match status" value="1"/>
</dbReference>
<keyword evidence="5" id="KW-1185">Reference proteome</keyword>
<sequence length="1803" mass="199567">MSTTTPTPEEIKAEYASSLADLTFNSRPLINVLTMLAEENSTNAKVIVEAIETHLQKVSTDVKLPILYLIDCIVKNVGGTYTQLFSQNIVSTFCNVFKARVRALHQKGKEQSLFSAPDFHNPAPIFQVDEKTRAEMFKLRQTWNDVFPQMKLYAIDVQISLLDPAWPVTAKPPSNSIHFNPKFLKSNPPQGKMKEETPPTVSANPPSTIDKETLLMQEKLIQKQKELLELQQKKLELEVLQTKVKLQEQIKSGVLPVRPQNILLKPEVAKQLVPGLSKHKPAGIGAATMLQHQRPPPAIPAIPNSNGSRIHPASSALIAAAAARPIRDPRLLRQQQQQQQIQQRVSAQVQPEQATSQKPLIGSGNRAPSDKHRNRKSRRDPRIASKEEKKEVKEDQTITNREQRSPKLPSGPKPASPVPKTSSPKRDSPVPKSTESLTTGSTSSLDSPTKSKKEEKKTSQPSSPSGRRKKDRSQKERSTRMPMVPEPPTISGEDATKPTATFHSTKGSIKNRNYMKNYLRMRGHLDKLETQQSPTRPAPQDEDLRFAPPEKQPRLQLPPSTVQPPAQTPSQPSPLQPSPQQKENEKVIPAVSAAPQVPSAPKGGMDVDLRQLPTGTTKKRTSTENLEQPSTKRSKSETLDKLFGDEDTDLRQLPVVDRPQTPPPPIISSSAVDSPKEKPESPSKSNLDAIRAKLANATNRDKVLSKSYHKKKTNLEDLDLRVPKDIPPKIIITPEDEHIIKSGIMTKEQEAQLLSKIIVQMEKNKLKEARKKDHEQSFNVSLQPISDEEFLGSDEEEKSSGGGFELPQINADLPKEGVVMPFNDKDERIGMGHFVPMHNEYQPQQFYPRDAQGGFPRRFPAPWRGRGRGRHWDNQPTQHGPRGGPRQWGTWRNLGPQSQSRDFVPMQHSIPVEEEMPGSPEMPSGDQLTNGAVNQDEIKTLFIDGSPKDIRFYDETAVVFINWDDPREITFQEEGVRHVTFNDKETYALGFDQPYVEVKVNGNPHLVRIGAPSRELFIDHVPYECYFGAGICIKLDGVSTTVKLDGPPPQVKIGEKRRTDLVAGKISMFVDAVIMVPVFLDAKLQRFSIHGETSTLRFVNALETVLINDTPFNVEYGGLPKPIMIHGKKRFIRFSVLPRGVKAGKVRLKDMEGGGSASPEQPEEEDGQDVARGVSTAYDPAQQGVATGRESPERNSSSPGLFHNFLHQQSLSNLDALTNAIAPSFGPSPSSQGYQVENQQQGAPAGGVKPAQSPAKPANAPLVNINELFQKLVASGFVTSSVAAAAATAAATPQPITATSIGIIKDSSAGSDSTVIPVSGASGTVPQLPDPHDRRHNQQQQAPSSKKKTICDTLRPISLSKPETLRVRQAALYTALYSGMQCSSCGVRFSPEATMLYSQHLDWHFRQNRRGKKNARVASSRKWYYALADWKNYEELEDLEEREKNYFDQQQQAEGAAEEADEEVEIPSVPADPESTDECCEVCRDKFDQFFNEEKEEWHLRNAIRVDNKTYHPVCYEDYLQSRNDQSTLDESTKTEPPPAEEDTDNIPGLEIVNLDDDDDEEEVASSKPEVVSLESDESKNATVEAEESQPSPEPEEDDGDDDDVILNEVAPIKIVVDDDDDDDYVPANGSSQGVIRIKEEQIDDGFVEVSGLVSLQNGGQIKIKAEPIDLDDIQDVPDTSATSETVELEESSKLPPAHPELVPSIDGNVEIVSMSSNAGSTLSGKIKINISKPLPQPQDSKDEVLTENSFPTETTYVDPFEPFPPGEEPEPVSVKPALKSVKLNKLPPVRRGEELTGLCSIM</sequence>
<feature type="region of interest" description="Disordered" evidence="2">
    <location>
        <begin position="331"/>
        <end position="687"/>
    </location>
</feature>
<evidence type="ECO:0000259" key="3">
    <source>
        <dbReference type="PROSITE" id="PS51391"/>
    </source>
</evidence>
<feature type="compositionally biased region" description="Low complexity" evidence="2">
    <location>
        <begin position="433"/>
        <end position="448"/>
    </location>
</feature>
<feature type="compositionally biased region" description="Polar residues" evidence="2">
    <location>
        <begin position="1316"/>
        <end position="1325"/>
    </location>
</feature>
<dbReference type="PANTHER" id="PTHR15921">
    <property type="entry name" value="PRE-MRNA CLEAVAGE COMPLEX II"/>
    <property type="match status" value="1"/>
</dbReference>
<dbReference type="InterPro" id="IPR045154">
    <property type="entry name" value="PCF11-like"/>
</dbReference>
<feature type="domain" description="CID" evidence="3">
    <location>
        <begin position="7"/>
        <end position="163"/>
    </location>
</feature>
<feature type="compositionally biased region" description="Acidic residues" evidence="2">
    <location>
        <begin position="1554"/>
        <end position="1564"/>
    </location>
</feature>
<feature type="region of interest" description="Disordered" evidence="2">
    <location>
        <begin position="862"/>
        <end position="889"/>
    </location>
</feature>
<feature type="compositionally biased region" description="Polar residues" evidence="2">
    <location>
        <begin position="345"/>
        <end position="358"/>
    </location>
</feature>
<feature type="coiled-coil region" evidence="1">
    <location>
        <begin position="218"/>
        <end position="250"/>
    </location>
</feature>
<evidence type="ECO:0000256" key="2">
    <source>
        <dbReference type="SAM" id="MobiDB-lite"/>
    </source>
</evidence>
<dbReference type="SMART" id="SM00582">
    <property type="entry name" value="RPR"/>
    <property type="match status" value="1"/>
</dbReference>
<dbReference type="Pfam" id="PF04818">
    <property type="entry name" value="CID"/>
    <property type="match status" value="1"/>
</dbReference>
<feature type="region of interest" description="Disordered" evidence="2">
    <location>
        <begin position="186"/>
        <end position="207"/>
    </location>
</feature>
<feature type="region of interest" description="Disordered" evidence="2">
    <location>
        <begin position="1222"/>
        <end position="1256"/>
    </location>
</feature>
<dbReference type="OrthoDB" id="343582at2759"/>
<feature type="compositionally biased region" description="Low complexity" evidence="2">
    <location>
        <begin position="332"/>
        <end position="344"/>
    </location>
</feature>